<protein>
    <submittedName>
        <fullName evidence="2">Putative secreted protein</fullName>
    </submittedName>
</protein>
<name>A0A224Y2B4_9HEMI</name>
<keyword evidence="1" id="KW-0472">Membrane</keyword>
<proteinExistence type="predicted"/>
<sequence length="90" mass="10293">MPAYWTELVIITCASSITCVIKLVGSIFTLKSRKIIHRTTNKHQNSHSNGIHNCSKCNPRCDESSVRFNSQNKDATQYYSYSHYQYTANS</sequence>
<keyword evidence="1" id="KW-1133">Transmembrane helix</keyword>
<reference evidence="2" key="1">
    <citation type="journal article" date="2018" name="PLoS Negl. Trop. Dis.">
        <title>An insight into the salivary gland and fat body transcriptome of Panstrongylus lignarius (Hemiptera: Heteroptera), the main vector of Chagas disease in Peru.</title>
        <authorList>
            <person name="Nevoa J.C."/>
            <person name="Mendes M.T."/>
            <person name="da Silva M.V."/>
            <person name="Soares S.C."/>
            <person name="Oliveira C.J.F."/>
            <person name="Ribeiro J.M.C."/>
        </authorList>
    </citation>
    <scope>NUCLEOTIDE SEQUENCE</scope>
</reference>
<accession>A0A224Y2B4</accession>
<dbReference type="EMBL" id="GFTR01001244">
    <property type="protein sequence ID" value="JAW15182.1"/>
    <property type="molecule type" value="Transcribed_RNA"/>
</dbReference>
<feature type="transmembrane region" description="Helical" evidence="1">
    <location>
        <begin position="6"/>
        <end position="30"/>
    </location>
</feature>
<evidence type="ECO:0000256" key="1">
    <source>
        <dbReference type="SAM" id="Phobius"/>
    </source>
</evidence>
<organism evidence="2">
    <name type="scientific">Panstrongylus lignarius</name>
    <dbReference type="NCBI Taxonomy" id="156445"/>
    <lineage>
        <taxon>Eukaryota</taxon>
        <taxon>Metazoa</taxon>
        <taxon>Ecdysozoa</taxon>
        <taxon>Arthropoda</taxon>
        <taxon>Hexapoda</taxon>
        <taxon>Insecta</taxon>
        <taxon>Pterygota</taxon>
        <taxon>Neoptera</taxon>
        <taxon>Paraneoptera</taxon>
        <taxon>Hemiptera</taxon>
        <taxon>Heteroptera</taxon>
        <taxon>Panheteroptera</taxon>
        <taxon>Cimicomorpha</taxon>
        <taxon>Reduviidae</taxon>
        <taxon>Triatominae</taxon>
        <taxon>Panstrongylus</taxon>
    </lineage>
</organism>
<keyword evidence="1" id="KW-0812">Transmembrane</keyword>
<dbReference type="AlphaFoldDB" id="A0A224Y2B4"/>
<evidence type="ECO:0000313" key="2">
    <source>
        <dbReference type="EMBL" id="JAW15182.1"/>
    </source>
</evidence>